<evidence type="ECO:0000313" key="3">
    <source>
        <dbReference type="EnsemblMetazoa" id="PPA42062.1"/>
    </source>
</evidence>
<keyword evidence="2" id="KW-0472">Membrane</keyword>
<keyword evidence="2" id="KW-1133">Transmembrane helix</keyword>
<keyword evidence="2" id="KW-0812">Transmembrane</keyword>
<feature type="transmembrane region" description="Helical" evidence="2">
    <location>
        <begin position="267"/>
        <end position="288"/>
    </location>
</feature>
<feature type="compositionally biased region" description="Basic and acidic residues" evidence="1">
    <location>
        <begin position="209"/>
        <end position="220"/>
    </location>
</feature>
<reference evidence="4" key="1">
    <citation type="journal article" date="2008" name="Nat. Genet.">
        <title>The Pristionchus pacificus genome provides a unique perspective on nematode lifestyle and parasitism.</title>
        <authorList>
            <person name="Dieterich C."/>
            <person name="Clifton S.W."/>
            <person name="Schuster L.N."/>
            <person name="Chinwalla A."/>
            <person name="Delehaunty K."/>
            <person name="Dinkelacker I."/>
            <person name="Fulton L."/>
            <person name="Fulton R."/>
            <person name="Godfrey J."/>
            <person name="Minx P."/>
            <person name="Mitreva M."/>
            <person name="Roeseler W."/>
            <person name="Tian H."/>
            <person name="Witte H."/>
            <person name="Yang S.P."/>
            <person name="Wilson R.K."/>
            <person name="Sommer R.J."/>
        </authorList>
    </citation>
    <scope>NUCLEOTIDE SEQUENCE [LARGE SCALE GENOMIC DNA]</scope>
    <source>
        <strain evidence="4">PS312</strain>
    </source>
</reference>
<reference evidence="3" key="2">
    <citation type="submission" date="2022-06" db="UniProtKB">
        <authorList>
            <consortium name="EnsemblMetazoa"/>
        </authorList>
    </citation>
    <scope>IDENTIFICATION</scope>
    <source>
        <strain evidence="3">PS312</strain>
    </source>
</reference>
<name>A0A2A6C147_PRIPA</name>
<evidence type="ECO:0000313" key="4">
    <source>
        <dbReference type="Proteomes" id="UP000005239"/>
    </source>
</evidence>
<proteinExistence type="predicted"/>
<feature type="region of interest" description="Disordered" evidence="1">
    <location>
        <begin position="79"/>
        <end position="154"/>
    </location>
</feature>
<dbReference type="Proteomes" id="UP000005239">
    <property type="component" value="Unassembled WGS sequence"/>
</dbReference>
<evidence type="ECO:0000256" key="2">
    <source>
        <dbReference type="SAM" id="Phobius"/>
    </source>
</evidence>
<organism evidence="3 4">
    <name type="scientific">Pristionchus pacificus</name>
    <name type="common">Parasitic nematode worm</name>
    <dbReference type="NCBI Taxonomy" id="54126"/>
    <lineage>
        <taxon>Eukaryota</taxon>
        <taxon>Metazoa</taxon>
        <taxon>Ecdysozoa</taxon>
        <taxon>Nematoda</taxon>
        <taxon>Chromadorea</taxon>
        <taxon>Rhabditida</taxon>
        <taxon>Rhabditina</taxon>
        <taxon>Diplogasteromorpha</taxon>
        <taxon>Diplogasteroidea</taxon>
        <taxon>Neodiplogasteridae</taxon>
        <taxon>Pristionchus</taxon>
    </lineage>
</organism>
<accession>A0A8R1YWE5</accession>
<accession>A0A2A6C147</accession>
<sequence>MKHNSVLNFRKYFQLLNRMVKVKLRRSLRGTSEEVDLDPMEVEEAHRMKPGRGRPKGSGVVKKPEGVEVMVSQLLPSTSIIVHQRRGRPAGSKTEKKTKEPKEPIEPRRSARLPEERPSYSELKPVKEKTRFSARATNDRRSYKEEEELEIEEPEMVSWHSPAASKKWREKWLKEVEEKTAAEGERNQSTALRKISDRLLDMAKQKEVQKAQIKRDERTARAHPTRPSRAMQQPGYAPPAIPTTASLLPTAAVCAATARDDAAVSKAALILAIFAAVVTTITAIVYMATFNVGK</sequence>
<feature type="compositionally biased region" description="Acidic residues" evidence="1">
    <location>
        <begin position="145"/>
        <end position="154"/>
    </location>
</feature>
<feature type="compositionally biased region" description="Basic and acidic residues" evidence="1">
    <location>
        <begin position="93"/>
        <end position="144"/>
    </location>
</feature>
<dbReference type="EnsemblMetazoa" id="PPA42062.1">
    <property type="protein sequence ID" value="PPA42062.1"/>
    <property type="gene ID" value="WBGene00280431"/>
</dbReference>
<feature type="region of interest" description="Disordered" evidence="1">
    <location>
        <begin position="209"/>
        <end position="242"/>
    </location>
</feature>
<evidence type="ECO:0000256" key="1">
    <source>
        <dbReference type="SAM" id="MobiDB-lite"/>
    </source>
</evidence>
<protein>
    <submittedName>
        <fullName evidence="3">Uncharacterized protein</fullName>
    </submittedName>
</protein>
<gene>
    <name evidence="3" type="primary">WBGene00280431</name>
</gene>
<dbReference type="AlphaFoldDB" id="A0A2A6C147"/>
<keyword evidence="4" id="KW-1185">Reference proteome</keyword>